<evidence type="ECO:0000256" key="3">
    <source>
        <dbReference type="ARBA" id="ARBA00023125"/>
    </source>
</evidence>
<evidence type="ECO:0000313" key="9">
    <source>
        <dbReference type="EMBL" id="KAG6644732.1"/>
    </source>
</evidence>
<dbReference type="SMART" id="SM00666">
    <property type="entry name" value="PB1"/>
    <property type="match status" value="1"/>
</dbReference>
<evidence type="ECO:0000313" key="10">
    <source>
        <dbReference type="Proteomes" id="UP000811609"/>
    </source>
</evidence>
<keyword evidence="3" id="KW-0238">DNA-binding</keyword>
<comment type="caution">
    <text evidence="9">The sequence shown here is derived from an EMBL/GenBank/DDBJ whole genome shotgun (WGS) entry which is preliminary data.</text>
</comment>
<dbReference type="Pfam" id="PF02042">
    <property type="entry name" value="RWP-RK"/>
    <property type="match status" value="1"/>
</dbReference>
<dbReference type="Pfam" id="PF00564">
    <property type="entry name" value="PB1"/>
    <property type="match status" value="1"/>
</dbReference>
<dbReference type="GO" id="GO:0003677">
    <property type="term" value="F:DNA binding"/>
    <property type="evidence" value="ECO:0007669"/>
    <property type="project" value="UniProtKB-KW"/>
</dbReference>
<organism evidence="9 10">
    <name type="scientific">Carya illinoinensis</name>
    <name type="common">Pecan</name>
    <dbReference type="NCBI Taxonomy" id="32201"/>
    <lineage>
        <taxon>Eukaryota</taxon>
        <taxon>Viridiplantae</taxon>
        <taxon>Streptophyta</taxon>
        <taxon>Embryophyta</taxon>
        <taxon>Tracheophyta</taxon>
        <taxon>Spermatophyta</taxon>
        <taxon>Magnoliopsida</taxon>
        <taxon>eudicotyledons</taxon>
        <taxon>Gunneridae</taxon>
        <taxon>Pentapetalae</taxon>
        <taxon>rosids</taxon>
        <taxon>fabids</taxon>
        <taxon>Fagales</taxon>
        <taxon>Juglandaceae</taxon>
        <taxon>Carya</taxon>
    </lineage>
</organism>
<proteinExistence type="predicted"/>
<evidence type="ECO:0000256" key="1">
    <source>
        <dbReference type="ARBA" id="ARBA00011726"/>
    </source>
</evidence>
<dbReference type="CDD" id="cd06407">
    <property type="entry name" value="PB1_NLP"/>
    <property type="match status" value="1"/>
</dbReference>
<evidence type="ECO:0000259" key="8">
    <source>
        <dbReference type="PROSITE" id="PS51745"/>
    </source>
</evidence>
<name>A0A8T1PV23_CARIL</name>
<gene>
    <name evidence="9" type="ORF">CIPAW_08G074100</name>
</gene>
<evidence type="ECO:0000256" key="4">
    <source>
        <dbReference type="ARBA" id="ARBA00023163"/>
    </source>
</evidence>
<keyword evidence="4" id="KW-0804">Transcription</keyword>
<feature type="region of interest" description="Disordered" evidence="6">
    <location>
        <begin position="675"/>
        <end position="712"/>
    </location>
</feature>
<dbReference type="AlphaFoldDB" id="A0A8T1PV23"/>
<evidence type="ECO:0000256" key="2">
    <source>
        <dbReference type="ARBA" id="ARBA00023015"/>
    </source>
</evidence>
<reference evidence="9" key="1">
    <citation type="submission" date="2020-12" db="EMBL/GenBank/DDBJ databases">
        <title>WGS assembly of Carya illinoinensis cv. Pawnee.</title>
        <authorList>
            <person name="Platts A."/>
            <person name="Shu S."/>
            <person name="Wright S."/>
            <person name="Barry K."/>
            <person name="Edger P."/>
            <person name="Pires J.C."/>
            <person name="Schmutz J."/>
        </authorList>
    </citation>
    <scope>NUCLEOTIDE SEQUENCE</scope>
    <source>
        <tissue evidence="9">Leaf</tissue>
    </source>
</reference>
<keyword evidence="5" id="KW-0539">Nucleus</keyword>
<evidence type="ECO:0000256" key="5">
    <source>
        <dbReference type="ARBA" id="ARBA00023242"/>
    </source>
</evidence>
<dbReference type="PANTHER" id="PTHR32002:SF44">
    <property type="entry name" value="PROTEIN NLP4"/>
    <property type="match status" value="1"/>
</dbReference>
<feature type="domain" description="RWP-RK" evidence="7">
    <location>
        <begin position="553"/>
        <end position="634"/>
    </location>
</feature>
<dbReference type="PROSITE" id="PS51519">
    <property type="entry name" value="RWP_RK"/>
    <property type="match status" value="1"/>
</dbReference>
<dbReference type="InterPro" id="IPR045012">
    <property type="entry name" value="NLP"/>
</dbReference>
<comment type="subunit">
    <text evidence="1">Homodimers and heterodimers.</text>
</comment>
<dbReference type="GO" id="GO:0003700">
    <property type="term" value="F:DNA-binding transcription factor activity"/>
    <property type="evidence" value="ECO:0007669"/>
    <property type="project" value="InterPro"/>
</dbReference>
<accession>A0A8T1PV23</accession>
<feature type="compositionally biased region" description="Low complexity" evidence="6">
    <location>
        <begin position="680"/>
        <end position="710"/>
    </location>
</feature>
<keyword evidence="2" id="KW-0805">Transcription regulation</keyword>
<dbReference type="InterPro" id="IPR000270">
    <property type="entry name" value="PB1_dom"/>
</dbReference>
<dbReference type="PANTHER" id="PTHR32002">
    <property type="entry name" value="PROTEIN NLP8"/>
    <property type="match status" value="1"/>
</dbReference>
<feature type="domain" description="PB1" evidence="8">
    <location>
        <begin position="781"/>
        <end position="864"/>
    </location>
</feature>
<sequence length="871" mass="97077">MEDGVLSPGTMLGALPDLTMDLDIMDDLLFDGCLLEAMNGSEFLHQNPSTSGAPLDHSFEWPDLEANDNLRSNPFQMDNEEEIKRPLADELLERSLVSAASLRQDKINVAGCSSEPENYVIEGSELGKRWWIAPSGNPGCTTSVTQRLIKAIGYLSEFKRDKGVLIQIWVPINRGNRRVLTTSNQPFSLDSSCPRLARYRDISRKFQFSAEEDSRELVGLPGRVFLDKVPEWTPDVRFFRSDEYPRVGHAQHYNICGTLALPIFEQGSRTCFGVIEVVMTTQQIKYFPEVESVRKALEAVDLRSSDALSTDNVKACNTAYLAALPEIKEVLRSACETHRLPLAQTWVPCIQQGKEGCRHSDDNYVNCVSTVDQACIVADPNMQGFHEACSEHHLLKGQGIVGGAFRTNQPCFSADITSFGNTEYPLSHHARVFGLCAAVAIHLRSIHTGTVDFVLEFFLPVNCTDSVEQKKMLSSLSIIVQQVCQSLRIVTDKELEEDTNLPVNDKPSREEMLHEKSAELWPHQQDSKLERNIEFGEECSAYDEGIFPSVGTSKAGERRRSRVEKTITLEVLRQYFAGSLKDAAKSIGVCSTTLKRICRQNGIKRWPSRKIKKVGHSLQKLQLVIDSVHGASGAFQINSFYTNFPELTSPKLSGTSPLSARKLCEYTQPSSMQTEGELFSPQAVAPKSPSSSSSQASTSSHSCSSGTHQHPTTQNVAHFKDAIIGENRQGVLNRIGSAAEIQAPGQGPKLLPKSQSHQALNAENLVPSLKDSGHVSQEWSARKVKVTYGDEKVRFRLQNNWKYTDLLLEIARRFYIDDMSGFDLKYLDDEAEWILLTCDADWEECIDVCQSSQSHAIKLSLQVSRHQLGRL</sequence>
<dbReference type="InterPro" id="IPR034891">
    <property type="entry name" value="PB1_NLP"/>
</dbReference>
<keyword evidence="10" id="KW-1185">Reference proteome</keyword>
<dbReference type="InterPro" id="IPR055081">
    <property type="entry name" value="NLP1-9_GAF"/>
</dbReference>
<dbReference type="InterPro" id="IPR053793">
    <property type="entry name" value="PB1-like"/>
</dbReference>
<dbReference type="Proteomes" id="UP000811609">
    <property type="component" value="Chromosome 8"/>
</dbReference>
<evidence type="ECO:0000256" key="6">
    <source>
        <dbReference type="SAM" id="MobiDB-lite"/>
    </source>
</evidence>
<dbReference type="PROSITE" id="PS51745">
    <property type="entry name" value="PB1"/>
    <property type="match status" value="1"/>
</dbReference>
<dbReference type="InterPro" id="IPR003035">
    <property type="entry name" value="RWP-RK_dom"/>
</dbReference>
<evidence type="ECO:0000259" key="7">
    <source>
        <dbReference type="PROSITE" id="PS51519"/>
    </source>
</evidence>
<dbReference type="Pfam" id="PF22922">
    <property type="entry name" value="GAF_NLP"/>
    <property type="match status" value="2"/>
</dbReference>
<protein>
    <submittedName>
        <fullName evidence="9">Uncharacterized protein</fullName>
    </submittedName>
</protein>
<dbReference type="EMBL" id="CM031816">
    <property type="protein sequence ID" value="KAG6644732.1"/>
    <property type="molecule type" value="Genomic_DNA"/>
</dbReference>